<dbReference type="SUPFAM" id="SSF50978">
    <property type="entry name" value="WD40 repeat-like"/>
    <property type="match status" value="1"/>
</dbReference>
<feature type="repeat" description="WD" evidence="5">
    <location>
        <begin position="33"/>
        <end position="65"/>
    </location>
</feature>
<evidence type="ECO:0000256" key="3">
    <source>
        <dbReference type="ARBA" id="ARBA00022737"/>
    </source>
</evidence>
<comment type="caution">
    <text evidence="6">The sequence shown here is derived from an EMBL/GenBank/DDBJ whole genome shotgun (WGS) entry which is preliminary data.</text>
</comment>
<dbReference type="CDD" id="cd00200">
    <property type="entry name" value="WD40"/>
    <property type="match status" value="1"/>
</dbReference>
<proteinExistence type="inferred from homology"/>
<reference evidence="6 7" key="1">
    <citation type="journal article" date="2013" name="Curr. Biol.">
        <title>The Genome of the Foraminiferan Reticulomyxa filosa.</title>
        <authorList>
            <person name="Glockner G."/>
            <person name="Hulsmann N."/>
            <person name="Schleicher M."/>
            <person name="Noegel A.A."/>
            <person name="Eichinger L."/>
            <person name="Gallinger C."/>
            <person name="Pawlowski J."/>
            <person name="Sierra R."/>
            <person name="Euteneuer U."/>
            <person name="Pillet L."/>
            <person name="Moustafa A."/>
            <person name="Platzer M."/>
            <person name="Groth M."/>
            <person name="Szafranski K."/>
            <person name="Schliwa M."/>
        </authorList>
    </citation>
    <scope>NUCLEOTIDE SEQUENCE [LARGE SCALE GENOMIC DNA]</scope>
</reference>
<evidence type="ECO:0000256" key="2">
    <source>
        <dbReference type="ARBA" id="ARBA00022574"/>
    </source>
</evidence>
<comment type="similarity">
    <text evidence="1">Belongs to the WD repeat G protein beta family.</text>
</comment>
<dbReference type="InterPro" id="IPR019775">
    <property type="entry name" value="WD40_repeat_CS"/>
</dbReference>
<dbReference type="EMBL" id="ASPP01018058">
    <property type="protein sequence ID" value="ETO16593.1"/>
    <property type="molecule type" value="Genomic_DNA"/>
</dbReference>
<accession>X6MRF0</accession>
<sequence length="376" mass="41780">MCFVCGEAGQRMLSEIAGNTEVKGYEPKQRKLCTGHFGKIYALHWGSDSRHIVTASQDGKLIVWNGLSGNKQLAITLNSAWVMTCAFSPSYDYIASGGLDNTVSIFRTTAKDNNAPNGGKFKSKVELLFFLKKKKNLMYLKGGKKKKKNKLFVGWKLIKELYRELEKHDGYLSCARFVDESNSEIISSSGDGTCILWDIENRTPKSVYADHTSDVMCVSLNQKNPPLFVSGSVDSTAKVWDTRKGEHAVANFTGHTADVNSVQWFPDANCVITGSDDGSVRLFDIRSYRQINHYVNQSNKSLHSEDPAGVTSVAASKSGHYIFTAYDNGHVYMWSTLRGDYLYDLPHDSRVSCLGVSDDGYALATGCWDFNLRVFA</sequence>
<dbReference type="InterPro" id="IPR001680">
    <property type="entry name" value="WD40_rpt"/>
</dbReference>
<dbReference type="AlphaFoldDB" id="X6MRF0"/>
<dbReference type="OrthoDB" id="10255630at2759"/>
<dbReference type="InterPro" id="IPR001632">
    <property type="entry name" value="WD40_G-protein_beta-like"/>
</dbReference>
<feature type="repeat" description="WD" evidence="5">
    <location>
        <begin position="165"/>
        <end position="207"/>
    </location>
</feature>
<dbReference type="SMART" id="SM00320">
    <property type="entry name" value="WD40"/>
    <property type="match status" value="7"/>
</dbReference>
<evidence type="ECO:0000256" key="4">
    <source>
        <dbReference type="ARBA" id="ARBA00023224"/>
    </source>
</evidence>
<dbReference type="Pfam" id="PF00400">
    <property type="entry name" value="WD40"/>
    <property type="match status" value="2"/>
</dbReference>
<keyword evidence="7" id="KW-1185">Reference proteome</keyword>
<keyword evidence="4" id="KW-0807">Transducer</keyword>
<dbReference type="InterPro" id="IPR016346">
    <property type="entry name" value="G-protein_beta_1-5"/>
</dbReference>
<dbReference type="InterPro" id="IPR020472">
    <property type="entry name" value="WD40_PAC1"/>
</dbReference>
<name>X6MRF0_RETFI</name>
<evidence type="ECO:0000256" key="1">
    <source>
        <dbReference type="ARBA" id="ARBA00009768"/>
    </source>
</evidence>
<dbReference type="PROSITE" id="PS50082">
    <property type="entry name" value="WD_REPEATS_2"/>
    <property type="match status" value="4"/>
</dbReference>
<dbReference type="Gene3D" id="2.130.10.10">
    <property type="entry name" value="YVTN repeat-like/Quinoprotein amine dehydrogenase"/>
    <property type="match status" value="1"/>
</dbReference>
<evidence type="ECO:0000313" key="7">
    <source>
        <dbReference type="Proteomes" id="UP000023152"/>
    </source>
</evidence>
<feature type="repeat" description="WD" evidence="5">
    <location>
        <begin position="208"/>
        <end position="250"/>
    </location>
</feature>
<dbReference type="GO" id="GO:0007165">
    <property type="term" value="P:signal transduction"/>
    <property type="evidence" value="ECO:0007669"/>
    <property type="project" value="UniProtKB-KW"/>
</dbReference>
<gene>
    <name evidence="6" type="ORF">RFI_20746</name>
</gene>
<dbReference type="PRINTS" id="PR00319">
    <property type="entry name" value="GPROTEINB"/>
</dbReference>
<dbReference type="InterPro" id="IPR036322">
    <property type="entry name" value="WD40_repeat_dom_sf"/>
</dbReference>
<dbReference type="PIRSF" id="PIRSF002394">
    <property type="entry name" value="GN-bd_beta"/>
    <property type="match status" value="1"/>
</dbReference>
<feature type="repeat" description="WD" evidence="5">
    <location>
        <begin position="252"/>
        <end position="293"/>
    </location>
</feature>
<dbReference type="PROSITE" id="PS50294">
    <property type="entry name" value="WD_REPEATS_REGION"/>
    <property type="match status" value="3"/>
</dbReference>
<keyword evidence="2 5" id="KW-0853">WD repeat</keyword>
<protein>
    <submittedName>
        <fullName evidence="6">Guanine nucleotide-binding protein beta subunit</fullName>
    </submittedName>
</protein>
<dbReference type="Pfam" id="PF25391">
    <property type="entry name" value="WD40_Gbeta"/>
    <property type="match status" value="1"/>
</dbReference>
<evidence type="ECO:0000256" key="5">
    <source>
        <dbReference type="PROSITE-ProRule" id="PRU00221"/>
    </source>
</evidence>
<dbReference type="PANTHER" id="PTHR19850">
    <property type="entry name" value="GUANINE NUCLEOTIDE-BINDING PROTEIN BETA G PROTEIN BETA"/>
    <property type="match status" value="1"/>
</dbReference>
<evidence type="ECO:0000313" key="6">
    <source>
        <dbReference type="EMBL" id="ETO16593.1"/>
    </source>
</evidence>
<dbReference type="Proteomes" id="UP000023152">
    <property type="component" value="Unassembled WGS sequence"/>
</dbReference>
<dbReference type="PRINTS" id="PR00320">
    <property type="entry name" value="GPROTEINBRPT"/>
</dbReference>
<keyword evidence="3" id="KW-0677">Repeat</keyword>
<dbReference type="PROSITE" id="PS00678">
    <property type="entry name" value="WD_REPEATS_1"/>
    <property type="match status" value="1"/>
</dbReference>
<organism evidence="6 7">
    <name type="scientific">Reticulomyxa filosa</name>
    <dbReference type="NCBI Taxonomy" id="46433"/>
    <lineage>
        <taxon>Eukaryota</taxon>
        <taxon>Sar</taxon>
        <taxon>Rhizaria</taxon>
        <taxon>Retaria</taxon>
        <taxon>Foraminifera</taxon>
        <taxon>Monothalamids</taxon>
        <taxon>Reticulomyxidae</taxon>
        <taxon>Reticulomyxa</taxon>
    </lineage>
</organism>
<dbReference type="InterPro" id="IPR015943">
    <property type="entry name" value="WD40/YVTN_repeat-like_dom_sf"/>
</dbReference>